<feature type="transmembrane region" description="Helical" evidence="6">
    <location>
        <begin position="207"/>
        <end position="226"/>
    </location>
</feature>
<dbReference type="Pfam" id="PF02690">
    <property type="entry name" value="Na_Pi_cotrans"/>
    <property type="match status" value="2"/>
</dbReference>
<feature type="domain" description="PhoU" evidence="7">
    <location>
        <begin position="342"/>
        <end position="427"/>
    </location>
</feature>
<evidence type="ECO:0000313" key="9">
    <source>
        <dbReference type="Proteomes" id="UP000008457"/>
    </source>
</evidence>
<feature type="domain" description="PhoU" evidence="7">
    <location>
        <begin position="449"/>
        <end position="528"/>
    </location>
</feature>
<dbReference type="GO" id="GO:0005436">
    <property type="term" value="F:sodium:phosphate symporter activity"/>
    <property type="evidence" value="ECO:0007669"/>
    <property type="project" value="InterPro"/>
</dbReference>
<accession>F4A1J9</accession>
<evidence type="ECO:0000259" key="7">
    <source>
        <dbReference type="Pfam" id="PF01895"/>
    </source>
</evidence>
<evidence type="ECO:0000256" key="1">
    <source>
        <dbReference type="ARBA" id="ARBA00004651"/>
    </source>
</evidence>
<dbReference type="AlphaFoldDB" id="F4A1J9"/>
<dbReference type="InterPro" id="IPR004633">
    <property type="entry name" value="NaPi_cotrn-rel/YqeW-like"/>
</dbReference>
<dbReference type="RefSeq" id="WP_013780463.1">
    <property type="nucleotide sequence ID" value="NC_015520.1"/>
</dbReference>
<dbReference type="KEGG" id="mas:Mahau_0835"/>
<feature type="transmembrane region" description="Helical" evidence="6">
    <location>
        <begin position="100"/>
        <end position="121"/>
    </location>
</feature>
<sequence length="549" mass="60106">MQMIISLIGGLGLFLYGMKMLGEGLEKAAGNRLKRLIEVLTTNRFMGVLIGTAVSAIIQSSSATTVMVVGFVNAGLMTLMQATGVIMGANIGTTVTAQLIAFKLTAIAPIAIAIGVGFIFFAPKKSLKHLGEIIAGFGILFIGMDIMSESMSPLRSNEQFISFLLNFKNPLYGITAGAIFTGIIQSSSASIGILQAMAFQGIVGLDVALPILFGMNIGTCITALLASIGTSVTAKRAAIVHLTFNIIGTIAFLLIIQFIPFTELIQSLSPGNVARQIANAHTIFNIVNTILLFPFAEQLVNIASRVIPSKPEYISEKRFEYLDQRILETPAVAVVQIMKEVGRMADLAIRNIELSMSIFFDFDEQEQKLIYENEELINFLNHGITEYLVNLSNISLNEEQAGEISGLFHTVNDLERVGDHAENLAELAEYKEENRLEFSNMAISELEGLYDKVLGILKDSVYALKNDDMVMAASIEQREEEVDDMVKNFREAHIERLNKGQCQPSSAVIYLDMLNNLERISDHAVNIAFSVLEHSGKYNKLTIIAGQED</sequence>
<dbReference type="OrthoDB" id="9763003at2"/>
<reference evidence="8 9" key="2">
    <citation type="journal article" date="2011" name="Stand. Genomic Sci.">
        <title>Complete genome sequence of Mahella australiensis type strain (50-1 BON).</title>
        <authorList>
            <person name="Sikorski J."/>
            <person name="Teshima H."/>
            <person name="Nolan M."/>
            <person name="Lucas S."/>
            <person name="Hammon N."/>
            <person name="Deshpande S."/>
            <person name="Cheng J.F."/>
            <person name="Pitluck S."/>
            <person name="Liolios K."/>
            <person name="Pagani I."/>
            <person name="Ivanova N."/>
            <person name="Huntemann M."/>
            <person name="Mavromatis K."/>
            <person name="Ovchinikova G."/>
            <person name="Pati A."/>
            <person name="Tapia R."/>
            <person name="Han C."/>
            <person name="Goodwin L."/>
            <person name="Chen A."/>
            <person name="Palaniappan K."/>
            <person name="Land M."/>
            <person name="Hauser L."/>
            <person name="Ngatchou-Djao O.D."/>
            <person name="Rohde M."/>
            <person name="Pukall R."/>
            <person name="Spring S."/>
            <person name="Abt B."/>
            <person name="Goker M."/>
            <person name="Detter J.C."/>
            <person name="Woyke T."/>
            <person name="Bristow J."/>
            <person name="Markowitz V."/>
            <person name="Hugenholtz P."/>
            <person name="Eisen J.A."/>
            <person name="Kyrpides N.C."/>
            <person name="Klenk H.P."/>
            <person name="Lapidus A."/>
        </authorList>
    </citation>
    <scope>NUCLEOTIDE SEQUENCE [LARGE SCALE GENOMIC DNA]</scope>
    <source>
        <strain evidence="9">DSM 15567 / CIP 107919 / 50-1 BON</strain>
    </source>
</reference>
<organism evidence="8 9">
    <name type="scientific">Mahella australiensis (strain DSM 15567 / CIP 107919 / 50-1 BON)</name>
    <dbReference type="NCBI Taxonomy" id="697281"/>
    <lineage>
        <taxon>Bacteria</taxon>
        <taxon>Bacillati</taxon>
        <taxon>Bacillota</taxon>
        <taxon>Clostridia</taxon>
        <taxon>Thermoanaerobacterales</taxon>
        <taxon>Thermoanaerobacterales Family IV. Incertae Sedis</taxon>
        <taxon>Mahella</taxon>
    </lineage>
</organism>
<dbReference type="eggNOG" id="COG1283">
    <property type="taxonomic scope" value="Bacteria"/>
</dbReference>
<dbReference type="InterPro" id="IPR026022">
    <property type="entry name" value="PhoU_dom"/>
</dbReference>
<evidence type="ECO:0000256" key="4">
    <source>
        <dbReference type="ARBA" id="ARBA00022989"/>
    </source>
</evidence>
<keyword evidence="2" id="KW-1003">Cell membrane</keyword>
<dbReference type="NCBIfam" id="NF037997">
    <property type="entry name" value="Na_Pi_symport"/>
    <property type="match status" value="1"/>
</dbReference>
<dbReference type="GO" id="GO:0044341">
    <property type="term" value="P:sodium-dependent phosphate transport"/>
    <property type="evidence" value="ECO:0007669"/>
    <property type="project" value="InterPro"/>
</dbReference>
<keyword evidence="3 6" id="KW-0812">Transmembrane</keyword>
<dbReference type="EMBL" id="CP002360">
    <property type="protein sequence ID" value="AEE96033.1"/>
    <property type="molecule type" value="Genomic_DNA"/>
</dbReference>
<feature type="transmembrane region" description="Helical" evidence="6">
    <location>
        <begin position="133"/>
        <end position="151"/>
    </location>
</feature>
<dbReference type="PANTHER" id="PTHR10010">
    <property type="entry name" value="SOLUTE CARRIER FAMILY 34 SODIUM PHOSPHATE , MEMBER 2-RELATED"/>
    <property type="match status" value="1"/>
</dbReference>
<evidence type="ECO:0000313" key="8">
    <source>
        <dbReference type="EMBL" id="AEE96033.1"/>
    </source>
</evidence>
<evidence type="ECO:0000256" key="6">
    <source>
        <dbReference type="SAM" id="Phobius"/>
    </source>
</evidence>
<reference evidence="9" key="1">
    <citation type="submission" date="2010-11" db="EMBL/GenBank/DDBJ databases">
        <title>The complete genome of Mahella australiensis DSM 15567.</title>
        <authorList>
            <consortium name="US DOE Joint Genome Institute (JGI-PGF)"/>
            <person name="Lucas S."/>
            <person name="Copeland A."/>
            <person name="Lapidus A."/>
            <person name="Bruce D."/>
            <person name="Goodwin L."/>
            <person name="Pitluck S."/>
            <person name="Kyrpides N."/>
            <person name="Mavromatis K."/>
            <person name="Pagani I."/>
            <person name="Ivanova N."/>
            <person name="Teshima H."/>
            <person name="Brettin T."/>
            <person name="Detter J.C."/>
            <person name="Han C."/>
            <person name="Tapia R."/>
            <person name="Land M."/>
            <person name="Hauser L."/>
            <person name="Markowitz V."/>
            <person name="Cheng J.-F."/>
            <person name="Hugenholtz P."/>
            <person name="Woyke T."/>
            <person name="Wu D."/>
            <person name="Spring S."/>
            <person name="Pukall R."/>
            <person name="Steenblock K."/>
            <person name="Schneider S."/>
            <person name="Klenk H.-P."/>
            <person name="Eisen J.A."/>
        </authorList>
    </citation>
    <scope>NUCLEOTIDE SEQUENCE [LARGE SCALE GENOMIC DNA]</scope>
    <source>
        <strain evidence="9">DSM 15567 / CIP 107919 / 50-1 BON</strain>
    </source>
</reference>
<dbReference type="GO" id="GO:0005886">
    <property type="term" value="C:plasma membrane"/>
    <property type="evidence" value="ECO:0007669"/>
    <property type="project" value="UniProtKB-SubCell"/>
</dbReference>
<dbReference type="Gene3D" id="1.20.58.220">
    <property type="entry name" value="Phosphate transport system protein phou homolog 2, domain 2"/>
    <property type="match status" value="1"/>
</dbReference>
<proteinExistence type="predicted"/>
<evidence type="ECO:0000256" key="2">
    <source>
        <dbReference type="ARBA" id="ARBA00022475"/>
    </source>
</evidence>
<keyword evidence="4 6" id="KW-1133">Transmembrane helix</keyword>
<dbReference type="STRING" id="697281.Mahau_0835"/>
<dbReference type="InterPro" id="IPR038078">
    <property type="entry name" value="PhoU-like_sf"/>
</dbReference>
<comment type="subcellular location">
    <subcellularLocation>
        <location evidence="1">Cell membrane</location>
        <topology evidence="1">Multi-pass membrane protein</topology>
    </subcellularLocation>
</comment>
<name>F4A1J9_MAHA5</name>
<protein>
    <submittedName>
        <fullName evidence="8">Na/Pi-cotransporter II-related protein</fullName>
    </submittedName>
</protein>
<dbReference type="Proteomes" id="UP000008457">
    <property type="component" value="Chromosome"/>
</dbReference>
<feature type="transmembrane region" description="Helical" evidence="6">
    <location>
        <begin position="238"/>
        <end position="259"/>
    </location>
</feature>
<feature type="transmembrane region" description="Helical" evidence="6">
    <location>
        <begin position="48"/>
        <end position="79"/>
    </location>
</feature>
<keyword evidence="9" id="KW-1185">Reference proteome</keyword>
<dbReference type="Pfam" id="PF01895">
    <property type="entry name" value="PhoU"/>
    <property type="match status" value="2"/>
</dbReference>
<evidence type="ECO:0000256" key="3">
    <source>
        <dbReference type="ARBA" id="ARBA00022692"/>
    </source>
</evidence>
<feature type="transmembrane region" description="Helical" evidence="6">
    <location>
        <begin position="171"/>
        <end position="195"/>
    </location>
</feature>
<dbReference type="PANTHER" id="PTHR10010:SF46">
    <property type="entry name" value="SODIUM-DEPENDENT PHOSPHATE TRANSPORT PROTEIN 2B"/>
    <property type="match status" value="1"/>
</dbReference>
<dbReference type="NCBIfam" id="TIGR00704">
    <property type="entry name" value="NaPi_cotrn_rel"/>
    <property type="match status" value="1"/>
</dbReference>
<gene>
    <name evidence="8" type="ordered locus">Mahau_0835</name>
</gene>
<dbReference type="HOGENOM" id="CLU_025623_0_1_9"/>
<keyword evidence="5 6" id="KW-0472">Membrane</keyword>
<dbReference type="InterPro" id="IPR003841">
    <property type="entry name" value="Na/Pi_transpt"/>
</dbReference>
<evidence type="ECO:0000256" key="5">
    <source>
        <dbReference type="ARBA" id="ARBA00023136"/>
    </source>
</evidence>
<dbReference type="SUPFAM" id="SSF109755">
    <property type="entry name" value="PhoU-like"/>
    <property type="match status" value="1"/>
</dbReference>